<feature type="compositionally biased region" description="Polar residues" evidence="1">
    <location>
        <begin position="243"/>
        <end position="266"/>
    </location>
</feature>
<evidence type="ECO:0000256" key="1">
    <source>
        <dbReference type="SAM" id="MobiDB-lite"/>
    </source>
</evidence>
<evidence type="ECO:0000313" key="2">
    <source>
        <dbReference type="EMBL" id="ROT64509.1"/>
    </source>
</evidence>
<reference evidence="2 3" key="1">
    <citation type="submission" date="2018-04" db="EMBL/GenBank/DDBJ databases">
        <authorList>
            <person name="Zhang X."/>
            <person name="Yuan J."/>
            <person name="Li F."/>
            <person name="Xiang J."/>
        </authorList>
    </citation>
    <scope>NUCLEOTIDE SEQUENCE [LARGE SCALE GENOMIC DNA]</scope>
    <source>
        <tissue evidence="2">Muscle</tissue>
    </source>
</reference>
<comment type="caution">
    <text evidence="2">The sequence shown here is derived from an EMBL/GenBank/DDBJ whole genome shotgun (WGS) entry which is preliminary data.</text>
</comment>
<protein>
    <submittedName>
        <fullName evidence="2">Putative ras-related protein ralB-A-like</fullName>
    </submittedName>
</protein>
<feature type="region of interest" description="Disordered" evidence="1">
    <location>
        <begin position="1"/>
        <end position="26"/>
    </location>
</feature>
<dbReference type="OrthoDB" id="5976022at2759"/>
<feature type="region of interest" description="Disordered" evidence="1">
    <location>
        <begin position="138"/>
        <end position="165"/>
    </location>
</feature>
<accession>A0A3R7PFB6</accession>
<feature type="compositionally biased region" description="Polar residues" evidence="1">
    <location>
        <begin position="1"/>
        <end position="19"/>
    </location>
</feature>
<feature type="region of interest" description="Disordered" evidence="1">
    <location>
        <begin position="65"/>
        <end position="116"/>
    </location>
</feature>
<feature type="region of interest" description="Disordered" evidence="1">
    <location>
        <begin position="233"/>
        <end position="275"/>
    </location>
</feature>
<sequence length="394" mass="41256">MGVSTGVQGMKGSQASDSCSRAGREGISHQGRALGSLHCVHASERGVTQPGGNLVVAKTSSFGNAVSSGSGRRPCSFPRGPRRRVTRGLVTRERVTGTPSPTYPSRAQEHVRDRGRGSPLDRLGIVCLLLSPFLHARDGPPALPGDQPEERLYPPSLRPSPGARPNPCVLCSGGAKITISQEGERKAISCSYSRDGRTPGDTCSRLVERVTSALAGALARVGRYLAALAPSSASSAQGASSSHNNNTLDASSRSATTKNNTKSSGKMSGAKKNPPAPALHKVIMVGAGGVGKSALTLQFMYDEVKCCKRPVSPLSSVTIAASQYCPPSAPPPSPIPLSPIAPFPNPPIPFFVPHYPSSVHPHFLLCPPPHTAPPQYPPPHPQFRVGNEAIKNHN</sequence>
<organism evidence="2 3">
    <name type="scientific">Penaeus vannamei</name>
    <name type="common">Whiteleg shrimp</name>
    <name type="synonym">Litopenaeus vannamei</name>
    <dbReference type="NCBI Taxonomy" id="6689"/>
    <lineage>
        <taxon>Eukaryota</taxon>
        <taxon>Metazoa</taxon>
        <taxon>Ecdysozoa</taxon>
        <taxon>Arthropoda</taxon>
        <taxon>Crustacea</taxon>
        <taxon>Multicrustacea</taxon>
        <taxon>Malacostraca</taxon>
        <taxon>Eumalacostraca</taxon>
        <taxon>Eucarida</taxon>
        <taxon>Decapoda</taxon>
        <taxon>Dendrobranchiata</taxon>
        <taxon>Penaeoidea</taxon>
        <taxon>Penaeidae</taxon>
        <taxon>Penaeus</taxon>
    </lineage>
</organism>
<gene>
    <name evidence="2" type="ORF">C7M84_017537</name>
</gene>
<keyword evidence="3" id="KW-1185">Reference proteome</keyword>
<dbReference type="STRING" id="6689.A0A3R7PFB6"/>
<feature type="compositionally biased region" description="Low complexity" evidence="1">
    <location>
        <begin position="233"/>
        <end position="242"/>
    </location>
</feature>
<dbReference type="AlphaFoldDB" id="A0A3R7PFB6"/>
<feature type="compositionally biased region" description="Basic and acidic residues" evidence="1">
    <location>
        <begin position="107"/>
        <end position="116"/>
    </location>
</feature>
<proteinExistence type="predicted"/>
<reference evidence="2 3" key="2">
    <citation type="submission" date="2019-01" db="EMBL/GenBank/DDBJ databases">
        <title>The decoding of complex shrimp genome reveals the adaptation for benthos swimmer, frequently molting mechanism and breeding impact on genome.</title>
        <authorList>
            <person name="Sun Y."/>
            <person name="Gao Y."/>
            <person name="Yu Y."/>
        </authorList>
    </citation>
    <scope>NUCLEOTIDE SEQUENCE [LARGE SCALE GENOMIC DNA]</scope>
    <source>
        <tissue evidence="2">Muscle</tissue>
    </source>
</reference>
<evidence type="ECO:0000313" key="3">
    <source>
        <dbReference type="Proteomes" id="UP000283509"/>
    </source>
</evidence>
<dbReference type="EMBL" id="QCYY01003242">
    <property type="protein sequence ID" value="ROT64509.1"/>
    <property type="molecule type" value="Genomic_DNA"/>
</dbReference>
<name>A0A3R7PFB6_PENVA</name>
<dbReference type="Proteomes" id="UP000283509">
    <property type="component" value="Unassembled WGS sequence"/>
</dbReference>